<proteinExistence type="predicted"/>
<evidence type="ECO:0000313" key="7">
    <source>
        <dbReference type="RefSeq" id="XP_029120227.1"/>
    </source>
</evidence>
<dbReference type="RefSeq" id="XP_029120228.1">
    <property type="nucleotide sequence ID" value="XM_029264395.1"/>
</dbReference>
<protein>
    <submittedName>
        <fullName evidence="5 6">Telomere repeat-binding protein 5 isoform X1</fullName>
    </submittedName>
</protein>
<dbReference type="InterPro" id="IPR031105">
    <property type="entry name" value="TRP_plant"/>
</dbReference>
<evidence type="ECO:0000313" key="6">
    <source>
        <dbReference type="RefSeq" id="XP_029120226.1"/>
    </source>
</evidence>
<feature type="compositionally biased region" description="Polar residues" evidence="2">
    <location>
        <begin position="393"/>
        <end position="405"/>
    </location>
</feature>
<feature type="region of interest" description="Disordered" evidence="2">
    <location>
        <begin position="117"/>
        <end position="141"/>
    </location>
</feature>
<evidence type="ECO:0000313" key="5">
    <source>
        <dbReference type="RefSeq" id="XP_029120225.1"/>
    </source>
</evidence>
<dbReference type="InterPro" id="IPR009057">
    <property type="entry name" value="Homeodomain-like_sf"/>
</dbReference>
<dbReference type="SUPFAM" id="SSF54236">
    <property type="entry name" value="Ubiquitin-like"/>
    <property type="match status" value="1"/>
</dbReference>
<reference evidence="5 6" key="1">
    <citation type="submission" date="2025-04" db="UniProtKB">
        <authorList>
            <consortium name="RefSeq"/>
        </authorList>
    </citation>
    <scope>IDENTIFICATION</scope>
</reference>
<dbReference type="PANTHER" id="PTHR21717">
    <property type="entry name" value="TELOMERIC REPEAT BINDING PROTEIN"/>
    <property type="match status" value="1"/>
</dbReference>
<dbReference type="SMART" id="SM00717">
    <property type="entry name" value="SANT"/>
    <property type="match status" value="1"/>
</dbReference>
<dbReference type="InterPro" id="IPR029071">
    <property type="entry name" value="Ubiquitin-like_domsf"/>
</dbReference>
<dbReference type="OrthoDB" id="2020981at2759"/>
<dbReference type="Proteomes" id="UP000504607">
    <property type="component" value="Chromosome 5"/>
</dbReference>
<keyword evidence="1" id="KW-0238">DNA-binding</keyword>
<evidence type="ECO:0000259" key="3">
    <source>
        <dbReference type="SMART" id="SM00717"/>
    </source>
</evidence>
<evidence type="ECO:0000256" key="2">
    <source>
        <dbReference type="SAM" id="MobiDB-lite"/>
    </source>
</evidence>
<dbReference type="CDD" id="cd11660">
    <property type="entry name" value="SANT_TRF"/>
    <property type="match status" value="1"/>
</dbReference>
<keyword evidence="4" id="KW-1185">Reference proteome</keyword>
<sequence length="728" mass="80253">MVLQKRLDYGSSGCQVAAMPHVPRSARGKRSVRKKVEDNRMGAFDLLATVAGRLLSERHNSLTPCNITGTSNPTAGKEIIKLEHFKDEKPFKAETFDQGSCDESTLGSDIVIQRQGGYASKEHSQTPNATRSSPASAIVKSEKKDSFAGESIISSTWAERGYSLGTNTIPKKCGTQRCIPGSMESYEYEGDGINTPLQAEWLISGKVIERNAPDMYSSEDPMDLDTKPPALISSDSSAEVPSCRDRVPYNSSVPKCGDGMEFSVYRDDDEHSSGCTHPSTVTTNACRAQHIGDRRVRKLLTSKYWKGDPTMSKDRQLANTDVEMKPIFRSRRMPCRRLRTQRSSFKRKKLFERCSISASDGGIFRDDITNPPAKSGIKLEASDSPATLRGANGASSSTTGEKSSYESGDYHVKFSIKSFKVPELFIELPENATVGSLKRTVLDAVTAFLGGGLRVGVLLQGKKVRDDSKTLRQANIARAEKLDNLGFTLEPNPRPATAPLTSPDDPHLLHPDDAPEPLARIAPEKPAPYQGASDATPQPVLTSAANGPESDRDSVHSPADAPSLDRTRALVPVPQMNVEALPVVPLRKSRRSEMVQRRIRRPFSVAEVEALVQAVEKLGTGRSVLITSLPTNPIVHHCRPSIFLLHISFSRWRDVKLRAFDDAKHRTYVDLKDKWKTLVHTARISPQQRRGEPVPQELLDRVLSAHAYWSQQQAKLQVKPPAQTCLLF</sequence>
<dbReference type="Pfam" id="PF23603">
    <property type="entry name" value="Ubiquitin_TPR1"/>
    <property type="match status" value="1"/>
</dbReference>
<organism evidence="4 7">
    <name type="scientific">Elaeis guineensis var. tenera</name>
    <name type="common">Oil palm</name>
    <dbReference type="NCBI Taxonomy" id="51953"/>
    <lineage>
        <taxon>Eukaryota</taxon>
        <taxon>Viridiplantae</taxon>
        <taxon>Streptophyta</taxon>
        <taxon>Embryophyta</taxon>
        <taxon>Tracheophyta</taxon>
        <taxon>Spermatophyta</taxon>
        <taxon>Magnoliopsida</taxon>
        <taxon>Liliopsida</taxon>
        <taxon>Arecaceae</taxon>
        <taxon>Arecoideae</taxon>
        <taxon>Cocoseae</taxon>
        <taxon>Elaeidinae</taxon>
        <taxon>Elaeis</taxon>
    </lineage>
</organism>
<dbReference type="PANTHER" id="PTHR21717:SF70">
    <property type="entry name" value="TELOMERE REPEAT-BINDING PROTEIN 2-RELATED"/>
    <property type="match status" value="1"/>
</dbReference>
<feature type="compositionally biased region" description="Basic and acidic residues" evidence="2">
    <location>
        <begin position="504"/>
        <end position="513"/>
    </location>
</feature>
<accession>A0A8N4EWA6</accession>
<feature type="compositionally biased region" description="Polar residues" evidence="2">
    <location>
        <begin position="125"/>
        <end position="135"/>
    </location>
</feature>
<feature type="domain" description="Myb-like" evidence="3">
    <location>
        <begin position="599"/>
        <end position="681"/>
    </location>
</feature>
<dbReference type="RefSeq" id="XP_029120226.1">
    <property type="nucleotide sequence ID" value="XM_029264393.1"/>
</dbReference>
<evidence type="ECO:0000256" key="1">
    <source>
        <dbReference type="ARBA" id="ARBA00023125"/>
    </source>
</evidence>
<gene>
    <name evidence="5 6 7 8" type="primary">LOC105044389</name>
</gene>
<evidence type="ECO:0000313" key="4">
    <source>
        <dbReference type="Proteomes" id="UP000504607"/>
    </source>
</evidence>
<feature type="region of interest" description="Disordered" evidence="2">
    <location>
        <begin position="486"/>
        <end position="567"/>
    </location>
</feature>
<dbReference type="RefSeq" id="XP_029120227.1">
    <property type="nucleotide sequence ID" value="XM_029264394.1"/>
</dbReference>
<name>A0A8N4EWA6_ELAGV</name>
<dbReference type="AlphaFoldDB" id="A0A8N4EWA6"/>
<dbReference type="Gene3D" id="1.10.246.220">
    <property type="match status" value="2"/>
</dbReference>
<dbReference type="InterPro" id="IPR057625">
    <property type="entry name" value="TPR1-6-like_ubiquitin"/>
</dbReference>
<feature type="region of interest" description="Disordered" evidence="2">
    <location>
        <begin position="374"/>
        <end position="405"/>
    </location>
</feature>
<feature type="compositionally biased region" description="Polar residues" evidence="2">
    <location>
        <begin position="533"/>
        <end position="545"/>
    </location>
</feature>
<dbReference type="GO" id="GO:0042162">
    <property type="term" value="F:telomeric DNA binding"/>
    <property type="evidence" value="ECO:0007669"/>
    <property type="project" value="UniProtKB-ARBA"/>
</dbReference>
<dbReference type="InterPro" id="IPR001005">
    <property type="entry name" value="SANT/Myb"/>
</dbReference>
<dbReference type="RefSeq" id="XP_029120225.1">
    <property type="nucleotide sequence ID" value="XM_029264392.1"/>
</dbReference>
<dbReference type="SUPFAM" id="SSF46689">
    <property type="entry name" value="Homeodomain-like"/>
    <property type="match status" value="1"/>
</dbReference>
<evidence type="ECO:0000313" key="8">
    <source>
        <dbReference type="RefSeq" id="XP_029120228.1"/>
    </source>
</evidence>